<dbReference type="Pfam" id="PF23559">
    <property type="entry name" value="WHD_DRP"/>
    <property type="match status" value="1"/>
</dbReference>
<feature type="compositionally biased region" description="Polar residues" evidence="9">
    <location>
        <begin position="143"/>
        <end position="158"/>
    </location>
</feature>
<accession>A0A8S0R9C7</accession>
<dbReference type="GO" id="GO:0005737">
    <property type="term" value="C:cytoplasm"/>
    <property type="evidence" value="ECO:0007669"/>
    <property type="project" value="UniProtKB-SubCell"/>
</dbReference>
<dbReference type="InterPro" id="IPR042197">
    <property type="entry name" value="Apaf_helical"/>
</dbReference>
<evidence type="ECO:0000256" key="6">
    <source>
        <dbReference type="ARBA" id="ARBA00022741"/>
    </source>
</evidence>
<dbReference type="Proteomes" id="UP000594638">
    <property type="component" value="Unassembled WGS sequence"/>
</dbReference>
<keyword evidence="8" id="KW-0067">ATP-binding</keyword>
<organism evidence="12 13">
    <name type="scientific">Olea europaea subsp. europaea</name>
    <dbReference type="NCBI Taxonomy" id="158383"/>
    <lineage>
        <taxon>Eukaryota</taxon>
        <taxon>Viridiplantae</taxon>
        <taxon>Streptophyta</taxon>
        <taxon>Embryophyta</taxon>
        <taxon>Tracheophyta</taxon>
        <taxon>Spermatophyta</taxon>
        <taxon>Magnoliopsida</taxon>
        <taxon>eudicotyledons</taxon>
        <taxon>Gunneridae</taxon>
        <taxon>Pentapetalae</taxon>
        <taxon>asterids</taxon>
        <taxon>lamiids</taxon>
        <taxon>Lamiales</taxon>
        <taxon>Oleaceae</taxon>
        <taxon>Oleeae</taxon>
        <taxon>Olea</taxon>
    </lineage>
</organism>
<evidence type="ECO:0000313" key="13">
    <source>
        <dbReference type="Proteomes" id="UP000594638"/>
    </source>
</evidence>
<dbReference type="AlphaFoldDB" id="A0A8S0R9C7"/>
<feature type="domain" description="Disease resistance protein winged helix" evidence="11">
    <location>
        <begin position="500"/>
        <end position="556"/>
    </location>
</feature>
<keyword evidence="6" id="KW-0547">Nucleotide-binding</keyword>
<name>A0A8S0R9C7_OLEEU</name>
<sequence>MAYASLLSLAHILDHTLHHDYQFLIRVEERQIIFLLKKVSFLQDFLDNSSQKSSKAIESLESRITDAAHKAEDIIEFNIMRRVLEETRRQKMSNCISLCIPKKLLYSTFKADLEKVIEEIDTIKKWVEKIENESDVQDLDPMTWSSVASPKPDSSNGTEKNDTIKKRVDKIEDESDVQDLDPMTWTSVASSKLDSSNGTEKIDTIKKRVDKIEDESDVQDLDPMIWSSVSSSKPDSIGKINMVGLDDNMMVIKDRLTGESSNLQTISIVGMGGIGKTTLASKVYNDEFIVYHFYLRAWVTVSQDYNVQEILLGLLDSMNKLTNEIRVETTEKLKEILYKNLKGKRYLIVMDDVWDTEAWDQVKGLFPNDKKGSRIMITTRLDNVAGFANSCYPPHQMRFLNEKESWSLFCEKVFGKDCCPCEFEYVGKKIVKSCGGLPLPIVVIAGHLAKATRTVDDWTNVGETLSSVIASYDEQCSKILSLSYRNLPHHLKGCFLYMGIFPEDSVVRVSKIVKLWVAEGLIKPVESKNLEDVAEECLLDLVDRNIVLVCQRSSRGKIIT</sequence>
<dbReference type="InterPro" id="IPR058922">
    <property type="entry name" value="WHD_DRP"/>
</dbReference>
<evidence type="ECO:0000259" key="11">
    <source>
        <dbReference type="Pfam" id="PF23559"/>
    </source>
</evidence>
<keyword evidence="4" id="KW-0433">Leucine-rich repeat</keyword>
<proteinExistence type="inferred from homology"/>
<evidence type="ECO:0000256" key="8">
    <source>
        <dbReference type="ARBA" id="ARBA00022840"/>
    </source>
</evidence>
<dbReference type="InterPro" id="IPR036388">
    <property type="entry name" value="WH-like_DNA-bd_sf"/>
</dbReference>
<dbReference type="GO" id="GO:0005524">
    <property type="term" value="F:ATP binding"/>
    <property type="evidence" value="ECO:0007669"/>
    <property type="project" value="UniProtKB-KW"/>
</dbReference>
<dbReference type="FunFam" id="1.10.10.10:FF:000322">
    <property type="entry name" value="Probable disease resistance protein At1g63360"/>
    <property type="match status" value="1"/>
</dbReference>
<evidence type="ECO:0000256" key="3">
    <source>
        <dbReference type="ARBA" id="ARBA00022490"/>
    </source>
</evidence>
<dbReference type="EMBL" id="CACTIH010002232">
    <property type="protein sequence ID" value="CAA2975121.1"/>
    <property type="molecule type" value="Genomic_DNA"/>
</dbReference>
<evidence type="ECO:0000256" key="7">
    <source>
        <dbReference type="ARBA" id="ARBA00022821"/>
    </source>
</evidence>
<dbReference type="PANTHER" id="PTHR23155:SF1152">
    <property type="entry name" value="AAA+ ATPASE DOMAIN-CONTAINING PROTEIN"/>
    <property type="match status" value="1"/>
</dbReference>
<dbReference type="InterPro" id="IPR027417">
    <property type="entry name" value="P-loop_NTPase"/>
</dbReference>
<comment type="caution">
    <text evidence="12">The sequence shown here is derived from an EMBL/GenBank/DDBJ whole genome shotgun (WGS) entry which is preliminary data.</text>
</comment>
<evidence type="ECO:0000256" key="1">
    <source>
        <dbReference type="ARBA" id="ARBA00004496"/>
    </source>
</evidence>
<dbReference type="Gene3D" id="1.10.10.10">
    <property type="entry name" value="Winged helix-like DNA-binding domain superfamily/Winged helix DNA-binding domain"/>
    <property type="match status" value="1"/>
</dbReference>
<dbReference type="OrthoDB" id="606096at2759"/>
<dbReference type="PANTHER" id="PTHR23155">
    <property type="entry name" value="DISEASE RESISTANCE PROTEIN RP"/>
    <property type="match status" value="1"/>
</dbReference>
<dbReference type="FunFam" id="3.40.50.300:FF:001091">
    <property type="entry name" value="Probable disease resistance protein At1g61300"/>
    <property type="match status" value="1"/>
</dbReference>
<evidence type="ECO:0000256" key="4">
    <source>
        <dbReference type="ARBA" id="ARBA00022614"/>
    </source>
</evidence>
<dbReference type="Pfam" id="PF00931">
    <property type="entry name" value="NB-ARC"/>
    <property type="match status" value="1"/>
</dbReference>
<dbReference type="Gene3D" id="3.40.50.300">
    <property type="entry name" value="P-loop containing nucleotide triphosphate hydrolases"/>
    <property type="match status" value="1"/>
</dbReference>
<evidence type="ECO:0000313" key="12">
    <source>
        <dbReference type="EMBL" id="CAA2975121.1"/>
    </source>
</evidence>
<feature type="domain" description="NB-ARC" evidence="10">
    <location>
        <begin position="248"/>
        <end position="417"/>
    </location>
</feature>
<dbReference type="GO" id="GO:0051607">
    <property type="term" value="P:defense response to virus"/>
    <property type="evidence" value="ECO:0007669"/>
    <property type="project" value="UniProtKB-ARBA"/>
</dbReference>
<dbReference type="SUPFAM" id="SSF52540">
    <property type="entry name" value="P-loop containing nucleoside triphosphate hydrolases"/>
    <property type="match status" value="1"/>
</dbReference>
<evidence type="ECO:0000256" key="5">
    <source>
        <dbReference type="ARBA" id="ARBA00022737"/>
    </source>
</evidence>
<dbReference type="InterPro" id="IPR002182">
    <property type="entry name" value="NB-ARC"/>
</dbReference>
<keyword evidence="13" id="KW-1185">Reference proteome</keyword>
<dbReference type="GO" id="GO:0098542">
    <property type="term" value="P:defense response to other organism"/>
    <property type="evidence" value="ECO:0007669"/>
    <property type="project" value="TreeGrafter"/>
</dbReference>
<protein>
    <submittedName>
        <fullName evidence="12">Late blight resistance homolog R1A-10</fullName>
    </submittedName>
</protein>
<evidence type="ECO:0000256" key="2">
    <source>
        <dbReference type="ARBA" id="ARBA00008894"/>
    </source>
</evidence>
<keyword evidence="5" id="KW-0677">Repeat</keyword>
<keyword evidence="7" id="KW-0611">Plant defense</keyword>
<comment type="similarity">
    <text evidence="2">Belongs to the disease resistance NB-LRR family.</text>
</comment>
<dbReference type="InterPro" id="IPR044974">
    <property type="entry name" value="Disease_R_plants"/>
</dbReference>
<reference evidence="12 13" key="1">
    <citation type="submission" date="2019-12" db="EMBL/GenBank/DDBJ databases">
        <authorList>
            <person name="Alioto T."/>
            <person name="Alioto T."/>
            <person name="Gomez Garrido J."/>
        </authorList>
    </citation>
    <scope>NUCLEOTIDE SEQUENCE [LARGE SCALE GENOMIC DNA]</scope>
</reference>
<dbReference type="Gramene" id="OE9A003918T1">
    <property type="protein sequence ID" value="OE9A003918C1"/>
    <property type="gene ID" value="OE9A003918"/>
</dbReference>
<feature type="region of interest" description="Disordered" evidence="9">
    <location>
        <begin position="138"/>
        <end position="167"/>
    </location>
</feature>
<dbReference type="PRINTS" id="PR00364">
    <property type="entry name" value="DISEASERSIST"/>
</dbReference>
<comment type="subcellular location">
    <subcellularLocation>
        <location evidence="1">Cytoplasm</location>
    </subcellularLocation>
</comment>
<gene>
    <name evidence="12" type="ORF">OLEA9_A003918</name>
</gene>
<evidence type="ECO:0000256" key="9">
    <source>
        <dbReference type="SAM" id="MobiDB-lite"/>
    </source>
</evidence>
<keyword evidence="3" id="KW-0963">Cytoplasm</keyword>
<dbReference type="Gene3D" id="1.10.8.430">
    <property type="entry name" value="Helical domain of apoptotic protease-activating factors"/>
    <property type="match status" value="1"/>
</dbReference>
<dbReference type="GO" id="GO:0043531">
    <property type="term" value="F:ADP binding"/>
    <property type="evidence" value="ECO:0007669"/>
    <property type="project" value="InterPro"/>
</dbReference>
<dbReference type="Gene3D" id="1.20.5.4130">
    <property type="match status" value="1"/>
</dbReference>
<evidence type="ECO:0000259" key="10">
    <source>
        <dbReference type="Pfam" id="PF00931"/>
    </source>
</evidence>